<dbReference type="Pfam" id="PF10348">
    <property type="entry name" value="DUF2427"/>
    <property type="match status" value="1"/>
</dbReference>
<dbReference type="FunCoup" id="A0A0D0EAY9">
    <property type="interactions" value="13"/>
</dbReference>
<protein>
    <recommendedName>
        <fullName evidence="6">Protein YTP1-like C-terminal domain-containing protein</fullName>
    </recommendedName>
</protein>
<organism evidence="4 5">
    <name type="scientific">Paxillus rubicundulus Ve08.2h10</name>
    <dbReference type="NCBI Taxonomy" id="930991"/>
    <lineage>
        <taxon>Eukaryota</taxon>
        <taxon>Fungi</taxon>
        <taxon>Dikarya</taxon>
        <taxon>Basidiomycota</taxon>
        <taxon>Agaricomycotina</taxon>
        <taxon>Agaricomycetes</taxon>
        <taxon>Agaricomycetidae</taxon>
        <taxon>Boletales</taxon>
        <taxon>Paxilineae</taxon>
        <taxon>Paxillaceae</taxon>
        <taxon>Paxillus</taxon>
    </lineage>
</organism>
<feature type="transmembrane region" description="Helical" evidence="1">
    <location>
        <begin position="499"/>
        <end position="518"/>
    </location>
</feature>
<feature type="transmembrane region" description="Helical" evidence="1">
    <location>
        <begin position="374"/>
        <end position="393"/>
    </location>
</feature>
<reference evidence="5" key="2">
    <citation type="submission" date="2015-01" db="EMBL/GenBank/DDBJ databases">
        <title>Evolutionary Origins and Diversification of the Mycorrhizal Mutualists.</title>
        <authorList>
            <consortium name="DOE Joint Genome Institute"/>
            <consortium name="Mycorrhizal Genomics Consortium"/>
            <person name="Kohler A."/>
            <person name="Kuo A."/>
            <person name="Nagy L.G."/>
            <person name="Floudas D."/>
            <person name="Copeland A."/>
            <person name="Barry K.W."/>
            <person name="Cichocki N."/>
            <person name="Veneault-Fourrey C."/>
            <person name="LaButti K."/>
            <person name="Lindquist E.A."/>
            <person name="Lipzen A."/>
            <person name="Lundell T."/>
            <person name="Morin E."/>
            <person name="Murat C."/>
            <person name="Riley R."/>
            <person name="Ohm R."/>
            <person name="Sun H."/>
            <person name="Tunlid A."/>
            <person name="Henrissat B."/>
            <person name="Grigoriev I.V."/>
            <person name="Hibbett D.S."/>
            <person name="Martin F."/>
        </authorList>
    </citation>
    <scope>NUCLEOTIDE SEQUENCE [LARGE SCALE GENOMIC DNA]</scope>
    <source>
        <strain evidence="5">Ve08.2h10</strain>
    </source>
</reference>
<evidence type="ECO:0000259" key="3">
    <source>
        <dbReference type="Pfam" id="PF10355"/>
    </source>
</evidence>
<evidence type="ECO:0000259" key="2">
    <source>
        <dbReference type="Pfam" id="PF10348"/>
    </source>
</evidence>
<evidence type="ECO:0000313" key="4">
    <source>
        <dbReference type="EMBL" id="KIK96945.1"/>
    </source>
</evidence>
<accession>A0A0D0EAY9</accession>
<dbReference type="EMBL" id="KN824959">
    <property type="protein sequence ID" value="KIK96945.1"/>
    <property type="molecule type" value="Genomic_DNA"/>
</dbReference>
<feature type="domain" description="DUF2427" evidence="2">
    <location>
        <begin position="42"/>
        <end position="129"/>
    </location>
</feature>
<feature type="transmembrane region" description="Helical" evidence="1">
    <location>
        <begin position="43"/>
        <end position="65"/>
    </location>
</feature>
<dbReference type="HOGENOM" id="CLU_012543_0_0_1"/>
<dbReference type="InterPro" id="IPR018827">
    <property type="entry name" value="YTP1_C"/>
</dbReference>
<proteinExistence type="predicted"/>
<feature type="transmembrane region" description="Helical" evidence="1">
    <location>
        <begin position="530"/>
        <end position="555"/>
    </location>
</feature>
<evidence type="ECO:0000256" key="1">
    <source>
        <dbReference type="SAM" id="Phobius"/>
    </source>
</evidence>
<name>A0A0D0EAY9_9AGAM</name>
<evidence type="ECO:0000313" key="5">
    <source>
        <dbReference type="Proteomes" id="UP000054538"/>
    </source>
</evidence>
<feature type="transmembrane region" description="Helical" evidence="1">
    <location>
        <begin position="334"/>
        <end position="354"/>
    </location>
</feature>
<sequence length="565" mass="63005">MHHHPGGPLTEINETEILTWHLPTPPSYWSIDFEDRDMNTSRYPALMAVHVLFMFLAFFVALPVGTAMRSVKHAWHGYTVIVFYSLCALGCAASSLYKKFTPDMYESSTHSAHGYFLILLSVARFAVDITAFFLRLYAFVRGGCKFSFGPFWRSVVLGQGTHDSTSEYSGLVTDDPEECDDMKLMNVTSQEPTQGFDNQFDENAQDTQYVHHPSHSSVSERTGSHRYLRHSDDTLHDMMLPPAIHPRQSIKQSLSRRVSGAAFATLERALVFAAFGMVLSGIVVYTGGCRESYINGCLAHLIKGGIFWCYGLFTFARFLGSHSEMGWAWNISPTGNTISAEFVESAVIFLYGITNTWMERFGAHSGDPYTTKQVQHISIAVMFWFAGLVGMAMESKRVRRWLAASAAVALGPARFSNITEPASYRASFNPFPALIIGVTGAAMSAHAQTYLFQVQIHQLWGWLLLGFSVLRCFTYFFLWLGPPSSVFPSRPPTEALGSFFLACGGLVFMFSTEEVTLAAMRKGHDDMMMFLNVAVAITCSAFCWTLCVVSFNGWLKSRRVVSSPL</sequence>
<dbReference type="PANTHER" id="PTHR31685">
    <property type="entry name" value="INTEGRAL MEMBRANE PROTEIN (AFU_ORTHOLOGUE AFUA_6G12730)-RELATED"/>
    <property type="match status" value="1"/>
</dbReference>
<feature type="transmembrane region" description="Helical" evidence="1">
    <location>
        <begin position="117"/>
        <end position="138"/>
    </location>
</feature>
<keyword evidence="5" id="KW-1185">Reference proteome</keyword>
<feature type="transmembrane region" description="Helical" evidence="1">
    <location>
        <begin position="77"/>
        <end position="97"/>
    </location>
</feature>
<dbReference type="Proteomes" id="UP000054538">
    <property type="component" value="Unassembled WGS sequence"/>
</dbReference>
<dbReference type="InParanoid" id="A0A0D0EAY9"/>
<dbReference type="Pfam" id="PF10355">
    <property type="entry name" value="Ytp1"/>
    <property type="match status" value="1"/>
</dbReference>
<keyword evidence="1" id="KW-0472">Membrane</keyword>
<feature type="domain" description="Protein YTP1-like C-terminal" evidence="3">
    <location>
        <begin position="275"/>
        <end position="551"/>
    </location>
</feature>
<keyword evidence="1" id="KW-1133">Transmembrane helix</keyword>
<keyword evidence="1" id="KW-0812">Transmembrane</keyword>
<dbReference type="STRING" id="930991.A0A0D0EAY9"/>
<feature type="transmembrane region" description="Helical" evidence="1">
    <location>
        <begin position="293"/>
        <end position="313"/>
    </location>
</feature>
<reference evidence="4 5" key="1">
    <citation type="submission" date="2014-04" db="EMBL/GenBank/DDBJ databases">
        <authorList>
            <consortium name="DOE Joint Genome Institute"/>
            <person name="Kuo A."/>
            <person name="Kohler A."/>
            <person name="Jargeat P."/>
            <person name="Nagy L.G."/>
            <person name="Floudas D."/>
            <person name="Copeland A."/>
            <person name="Barry K.W."/>
            <person name="Cichocki N."/>
            <person name="Veneault-Fourrey C."/>
            <person name="LaButti K."/>
            <person name="Lindquist E.A."/>
            <person name="Lipzen A."/>
            <person name="Lundell T."/>
            <person name="Morin E."/>
            <person name="Murat C."/>
            <person name="Sun H."/>
            <person name="Tunlid A."/>
            <person name="Henrissat B."/>
            <person name="Grigoriev I.V."/>
            <person name="Hibbett D.S."/>
            <person name="Martin F."/>
            <person name="Nordberg H.P."/>
            <person name="Cantor M.N."/>
            <person name="Hua S.X."/>
        </authorList>
    </citation>
    <scope>NUCLEOTIDE SEQUENCE [LARGE SCALE GENOMIC DNA]</scope>
    <source>
        <strain evidence="4 5">Ve08.2h10</strain>
    </source>
</reference>
<gene>
    <name evidence="4" type="ORF">PAXRUDRAFT_137291</name>
</gene>
<dbReference type="InterPro" id="IPR018825">
    <property type="entry name" value="DUF2427"/>
</dbReference>
<evidence type="ECO:0008006" key="6">
    <source>
        <dbReference type="Google" id="ProtNLM"/>
    </source>
</evidence>
<dbReference type="AlphaFoldDB" id="A0A0D0EAY9"/>
<dbReference type="OrthoDB" id="4005299at2759"/>
<feature type="transmembrane region" description="Helical" evidence="1">
    <location>
        <begin position="459"/>
        <end position="479"/>
    </location>
</feature>
<feature type="transmembrane region" description="Helical" evidence="1">
    <location>
        <begin position="269"/>
        <end position="287"/>
    </location>
</feature>
<dbReference type="PANTHER" id="PTHR31685:SF3">
    <property type="entry name" value="INTEGRAL MEMBRANE PROTEIN (AFU_ORTHOLOGUE AFUA_6G12730)"/>
    <property type="match status" value="1"/>
</dbReference>